<feature type="signal peptide" evidence="1">
    <location>
        <begin position="1"/>
        <end position="20"/>
    </location>
</feature>
<dbReference type="InterPro" id="IPR022409">
    <property type="entry name" value="PKD/Chitinase_dom"/>
</dbReference>
<dbReference type="InterPro" id="IPR035986">
    <property type="entry name" value="PKD_dom_sf"/>
</dbReference>
<name>A0A9D1IL87_9BACT</name>
<organism evidence="3 4">
    <name type="scientific">Candidatus Limisoma intestinavium</name>
    <dbReference type="NCBI Taxonomy" id="2840856"/>
    <lineage>
        <taxon>Bacteria</taxon>
        <taxon>Pseudomonadati</taxon>
        <taxon>Bacteroidota</taxon>
        <taxon>Bacteroidia</taxon>
        <taxon>Bacteroidales</taxon>
        <taxon>Candidatus Limisoma</taxon>
    </lineage>
</organism>
<evidence type="ECO:0000259" key="2">
    <source>
        <dbReference type="PROSITE" id="PS50093"/>
    </source>
</evidence>
<dbReference type="InterPro" id="IPR013783">
    <property type="entry name" value="Ig-like_fold"/>
</dbReference>
<feature type="domain" description="PKD" evidence="2">
    <location>
        <begin position="75"/>
        <end position="105"/>
    </location>
</feature>
<dbReference type="SUPFAM" id="SSF49299">
    <property type="entry name" value="PKD domain"/>
    <property type="match status" value="1"/>
</dbReference>
<dbReference type="Pfam" id="PF18911">
    <property type="entry name" value="PKD_4"/>
    <property type="match status" value="1"/>
</dbReference>
<sequence>MKKFLLNISFIAALATMAVSCVDPEPEYKDFPSKDVDFSYAVAPNANGEVEYALDYYVVSTIQFTNTSAKSGNVTWDFGDGTTSNEANPQHKYATAGTYQVKLTVEGAGTCTYPIMIYDISPMLSIKEQSAEVLTINDVSVDFDIFLPNPENKRVKYVWTFPDGAVTENGDPITTFEGYADENGNIEYPGKIRFKNVGSQRITLQTTFDLDGENRRLEDSYVNVQVGADQPYKTLYYAAYEGNIKAYKLIPDGALPEGSKNLPFDMGVSSGVMPMTICYANVDGEGWIYMLDCGKQYTYINDENGVNGDGKINVMRVDGTGTNLFVSNVGKAAFDDPFFGCVDGDKLLYSDRNTGVRQLALNTRGATEANDYFVKNDMLGYYKRTTLDYGAISTTMLKDSKGVYWWGKCFNGLGIFRFKAEDIVPVYTDVAAGPYPVVLSNVNLRSFMIDEERGKLYVYRSKDVNGFYEYPLPGDGDGTDLTTVATKSITMYADPINSTQDEGVYVPQMALDAETGYVYFGFNKAANDNSSYVTGLKYYNPTTQSIVEITDCPDKILGITINDNKTNLF</sequence>
<dbReference type="EMBL" id="DVMS01000163">
    <property type="protein sequence ID" value="HIU39153.1"/>
    <property type="molecule type" value="Genomic_DNA"/>
</dbReference>
<dbReference type="Gene3D" id="2.60.40.10">
    <property type="entry name" value="Immunoglobulins"/>
    <property type="match status" value="1"/>
</dbReference>
<dbReference type="InterPro" id="IPR000601">
    <property type="entry name" value="PKD_dom"/>
</dbReference>
<evidence type="ECO:0000313" key="3">
    <source>
        <dbReference type="EMBL" id="HIU39153.1"/>
    </source>
</evidence>
<dbReference type="AlphaFoldDB" id="A0A9D1IL87"/>
<feature type="chain" id="PRO_5038802287" evidence="1">
    <location>
        <begin position="21"/>
        <end position="569"/>
    </location>
</feature>
<accession>A0A9D1IL87</accession>
<dbReference type="PROSITE" id="PS50093">
    <property type="entry name" value="PKD"/>
    <property type="match status" value="1"/>
</dbReference>
<gene>
    <name evidence="3" type="ORF">IAD18_05765</name>
</gene>
<dbReference type="SMART" id="SM00089">
    <property type="entry name" value="PKD"/>
    <property type="match status" value="1"/>
</dbReference>
<dbReference type="Proteomes" id="UP000824076">
    <property type="component" value="Unassembled WGS sequence"/>
</dbReference>
<protein>
    <submittedName>
        <fullName evidence="3">PKD domain-containing protein</fullName>
    </submittedName>
</protein>
<evidence type="ECO:0000256" key="1">
    <source>
        <dbReference type="SAM" id="SignalP"/>
    </source>
</evidence>
<keyword evidence="1" id="KW-0732">Signal</keyword>
<comment type="caution">
    <text evidence="3">The sequence shown here is derived from an EMBL/GenBank/DDBJ whole genome shotgun (WGS) entry which is preliminary data.</text>
</comment>
<evidence type="ECO:0000313" key="4">
    <source>
        <dbReference type="Proteomes" id="UP000824076"/>
    </source>
</evidence>
<reference evidence="3" key="2">
    <citation type="journal article" date="2021" name="PeerJ">
        <title>Extensive microbial diversity within the chicken gut microbiome revealed by metagenomics and culture.</title>
        <authorList>
            <person name="Gilroy R."/>
            <person name="Ravi A."/>
            <person name="Getino M."/>
            <person name="Pursley I."/>
            <person name="Horton D.L."/>
            <person name="Alikhan N.F."/>
            <person name="Baker D."/>
            <person name="Gharbi K."/>
            <person name="Hall N."/>
            <person name="Watson M."/>
            <person name="Adriaenssens E.M."/>
            <person name="Foster-Nyarko E."/>
            <person name="Jarju S."/>
            <person name="Secka A."/>
            <person name="Antonio M."/>
            <person name="Oren A."/>
            <person name="Chaudhuri R.R."/>
            <person name="La Ragione R."/>
            <person name="Hildebrand F."/>
            <person name="Pallen M.J."/>
        </authorList>
    </citation>
    <scope>NUCLEOTIDE SEQUENCE</scope>
    <source>
        <strain evidence="3">17073</strain>
    </source>
</reference>
<proteinExistence type="predicted"/>
<dbReference type="CDD" id="cd00146">
    <property type="entry name" value="PKD"/>
    <property type="match status" value="1"/>
</dbReference>
<reference evidence="3" key="1">
    <citation type="submission" date="2020-10" db="EMBL/GenBank/DDBJ databases">
        <authorList>
            <person name="Gilroy R."/>
        </authorList>
    </citation>
    <scope>NUCLEOTIDE SEQUENCE</scope>
    <source>
        <strain evidence="3">17073</strain>
    </source>
</reference>
<dbReference type="PROSITE" id="PS51257">
    <property type="entry name" value="PROKAR_LIPOPROTEIN"/>
    <property type="match status" value="1"/>
</dbReference>